<feature type="region of interest" description="Disordered" evidence="1">
    <location>
        <begin position="375"/>
        <end position="397"/>
    </location>
</feature>
<dbReference type="RefSeq" id="WP_273050865.1">
    <property type="nucleotide sequence ID" value="NZ_DAITTW010000017.1"/>
</dbReference>
<sequence length="397" mass="43313">MTVAYRNGSRDENVNPAWRLPEHVAEAAEQGRYTPGRGPWYCVRILPDHGPVTRRSLLDGGVSRWKVDNYYTAVADGVVVAREVAGNGEDTGAYPACIITRARAQHLNHPTCILGGWAAAAYHGLMYWADAAVVLLLSPTRSGGSDRTQRAASRPLRAAFRHLPAGFDPVRDTVTPDPRFPHLRVVSAAVALAQCLRSVLSAKHTWHVPAVAGLSDVEIRAVQLIDAVAQCTGVTRAQIIRACRGVVSVRRVRRLLALSVGGAESPRETLLRLFVRDLLPAGHRWETQVGVRYREVVGGGVRTKRTFFDLGCRTLRIGLYYDGAHHGGEAQTEKDFEQLQDLRDERWQVVRVNKTLMANPAKMLVQIGNAIARAEASADAEADTDTAAGEQGQGRGS</sequence>
<evidence type="ECO:0000313" key="2">
    <source>
        <dbReference type="EMBL" id="HCT13267.1"/>
    </source>
</evidence>
<evidence type="ECO:0000256" key="1">
    <source>
        <dbReference type="SAM" id="MobiDB-lite"/>
    </source>
</evidence>
<protein>
    <recommendedName>
        <fullName evidence="4">DUF559 domain-containing protein</fullName>
    </recommendedName>
</protein>
<dbReference type="AlphaFoldDB" id="A0A3D4SW76"/>
<dbReference type="Proteomes" id="UP000261739">
    <property type="component" value="Unassembled WGS sequence"/>
</dbReference>
<dbReference type="EMBL" id="DQID01000003">
    <property type="protein sequence ID" value="HCT13267.1"/>
    <property type="molecule type" value="Genomic_DNA"/>
</dbReference>
<dbReference type="Gene3D" id="3.40.960.10">
    <property type="entry name" value="VSR Endonuclease"/>
    <property type="match status" value="1"/>
</dbReference>
<evidence type="ECO:0008006" key="4">
    <source>
        <dbReference type="Google" id="ProtNLM"/>
    </source>
</evidence>
<comment type="caution">
    <text evidence="2">The sequence shown here is derived from an EMBL/GenBank/DDBJ whole genome shotgun (WGS) entry which is preliminary data.</text>
</comment>
<name>A0A3D4SW76_9CORY</name>
<accession>A0A3D4SW76</accession>
<organism evidence="2 3">
    <name type="scientific">Corynebacterium nuruki</name>
    <dbReference type="NCBI Taxonomy" id="1032851"/>
    <lineage>
        <taxon>Bacteria</taxon>
        <taxon>Bacillati</taxon>
        <taxon>Actinomycetota</taxon>
        <taxon>Actinomycetes</taxon>
        <taxon>Mycobacteriales</taxon>
        <taxon>Corynebacteriaceae</taxon>
        <taxon>Corynebacterium</taxon>
    </lineage>
</organism>
<gene>
    <name evidence="2" type="ORF">DIW82_00310</name>
</gene>
<evidence type="ECO:0000313" key="3">
    <source>
        <dbReference type="Proteomes" id="UP000261739"/>
    </source>
</evidence>
<reference evidence="2 3" key="1">
    <citation type="journal article" date="2018" name="Nat. Biotechnol.">
        <title>A standardized bacterial taxonomy based on genome phylogeny substantially revises the tree of life.</title>
        <authorList>
            <person name="Parks D.H."/>
            <person name="Chuvochina M."/>
            <person name="Waite D.W."/>
            <person name="Rinke C."/>
            <person name="Skarshewski A."/>
            <person name="Chaumeil P.A."/>
            <person name="Hugenholtz P."/>
        </authorList>
    </citation>
    <scope>NUCLEOTIDE SEQUENCE [LARGE SCALE GENOMIC DNA]</scope>
    <source>
        <strain evidence="2">UBA11247</strain>
    </source>
</reference>
<proteinExistence type="predicted"/>
<dbReference type="STRING" id="863239.GCA_000213935_02510"/>